<protein>
    <submittedName>
        <fullName evidence="2">Uncharacterized protein</fullName>
    </submittedName>
</protein>
<accession>A0A427AUV0</accession>
<feature type="region of interest" description="Disordered" evidence="1">
    <location>
        <begin position="1"/>
        <end position="74"/>
    </location>
</feature>
<organism evidence="2 3">
    <name type="scientific">Ensete ventricosum</name>
    <name type="common">Abyssinian banana</name>
    <name type="synonym">Musa ensete</name>
    <dbReference type="NCBI Taxonomy" id="4639"/>
    <lineage>
        <taxon>Eukaryota</taxon>
        <taxon>Viridiplantae</taxon>
        <taxon>Streptophyta</taxon>
        <taxon>Embryophyta</taxon>
        <taxon>Tracheophyta</taxon>
        <taxon>Spermatophyta</taxon>
        <taxon>Magnoliopsida</taxon>
        <taxon>Liliopsida</taxon>
        <taxon>Zingiberales</taxon>
        <taxon>Musaceae</taxon>
        <taxon>Ensete</taxon>
    </lineage>
</organism>
<dbReference type="EMBL" id="AMZH03001285">
    <property type="protein sequence ID" value="RRT79897.1"/>
    <property type="molecule type" value="Genomic_DNA"/>
</dbReference>
<evidence type="ECO:0000256" key="1">
    <source>
        <dbReference type="SAM" id="MobiDB-lite"/>
    </source>
</evidence>
<feature type="compositionally biased region" description="Polar residues" evidence="1">
    <location>
        <begin position="18"/>
        <end position="31"/>
    </location>
</feature>
<comment type="caution">
    <text evidence="2">The sequence shown here is derived from an EMBL/GenBank/DDBJ whole genome shotgun (WGS) entry which is preliminary data.</text>
</comment>
<name>A0A427AUV0_ENSVE</name>
<gene>
    <name evidence="2" type="ORF">B296_00019435</name>
</gene>
<proteinExistence type="predicted"/>
<reference evidence="2 3" key="1">
    <citation type="journal article" date="2014" name="Agronomy (Basel)">
        <title>A Draft Genome Sequence for Ensete ventricosum, the Drought-Tolerant Tree Against Hunger.</title>
        <authorList>
            <person name="Harrison J."/>
            <person name="Moore K.A."/>
            <person name="Paszkiewicz K."/>
            <person name="Jones T."/>
            <person name="Grant M."/>
            <person name="Ambacheew D."/>
            <person name="Muzemil S."/>
            <person name="Studholme D.J."/>
        </authorList>
    </citation>
    <scope>NUCLEOTIDE SEQUENCE [LARGE SCALE GENOMIC DNA]</scope>
</reference>
<dbReference type="AlphaFoldDB" id="A0A427AUV0"/>
<feature type="compositionally biased region" description="Polar residues" evidence="1">
    <location>
        <begin position="55"/>
        <end position="65"/>
    </location>
</feature>
<sequence>MWVPASRERTSGRVASSGVRQTFGSPVTDSITWEPRGLQNPNRGGHPNDPKSRRPQQTEYSNLRTLQGADKYEA</sequence>
<feature type="compositionally biased region" description="Basic and acidic residues" evidence="1">
    <location>
        <begin position="1"/>
        <end position="11"/>
    </location>
</feature>
<dbReference type="Proteomes" id="UP000287651">
    <property type="component" value="Unassembled WGS sequence"/>
</dbReference>
<evidence type="ECO:0000313" key="3">
    <source>
        <dbReference type="Proteomes" id="UP000287651"/>
    </source>
</evidence>
<evidence type="ECO:0000313" key="2">
    <source>
        <dbReference type="EMBL" id="RRT79897.1"/>
    </source>
</evidence>